<gene>
    <name evidence="2" type="ORF">OCTVUL_1B025429</name>
</gene>
<sequence length="84" mass="9292">MLKHKDIEEIHKADIINVKCEVEIEELPLDLRENFSLLLDFTVPINFGNIIVANVASTAEIFSVTVHTILVATLVATIVANAYS</sequence>
<dbReference type="EMBL" id="OX597814">
    <property type="protein sequence ID" value="CAI9715189.1"/>
    <property type="molecule type" value="Genomic_DNA"/>
</dbReference>
<protein>
    <submittedName>
        <fullName evidence="2">Uncharacterized protein</fullName>
    </submittedName>
</protein>
<keyword evidence="3" id="KW-1185">Reference proteome</keyword>
<proteinExistence type="predicted"/>
<keyword evidence="1" id="KW-0472">Membrane</keyword>
<dbReference type="AlphaFoldDB" id="A0AA36EVV3"/>
<name>A0AA36EVV3_OCTVU</name>
<keyword evidence="1" id="KW-0812">Transmembrane</keyword>
<evidence type="ECO:0000313" key="3">
    <source>
        <dbReference type="Proteomes" id="UP001162480"/>
    </source>
</evidence>
<evidence type="ECO:0000313" key="2">
    <source>
        <dbReference type="EMBL" id="CAI9715189.1"/>
    </source>
</evidence>
<dbReference type="Proteomes" id="UP001162480">
    <property type="component" value="Chromosome 1"/>
</dbReference>
<accession>A0AA36EVV3</accession>
<reference evidence="2" key="1">
    <citation type="submission" date="2023-08" db="EMBL/GenBank/DDBJ databases">
        <authorList>
            <person name="Alioto T."/>
            <person name="Alioto T."/>
            <person name="Gomez Garrido J."/>
        </authorList>
    </citation>
    <scope>NUCLEOTIDE SEQUENCE</scope>
</reference>
<keyword evidence="1" id="KW-1133">Transmembrane helix</keyword>
<feature type="transmembrane region" description="Helical" evidence="1">
    <location>
        <begin position="61"/>
        <end position="83"/>
    </location>
</feature>
<organism evidence="2 3">
    <name type="scientific">Octopus vulgaris</name>
    <name type="common">Common octopus</name>
    <dbReference type="NCBI Taxonomy" id="6645"/>
    <lineage>
        <taxon>Eukaryota</taxon>
        <taxon>Metazoa</taxon>
        <taxon>Spiralia</taxon>
        <taxon>Lophotrochozoa</taxon>
        <taxon>Mollusca</taxon>
        <taxon>Cephalopoda</taxon>
        <taxon>Coleoidea</taxon>
        <taxon>Octopodiformes</taxon>
        <taxon>Octopoda</taxon>
        <taxon>Incirrata</taxon>
        <taxon>Octopodidae</taxon>
        <taxon>Octopus</taxon>
    </lineage>
</organism>
<evidence type="ECO:0000256" key="1">
    <source>
        <dbReference type="SAM" id="Phobius"/>
    </source>
</evidence>